<dbReference type="InterPro" id="IPR036188">
    <property type="entry name" value="FAD/NAD-bd_sf"/>
</dbReference>
<protein>
    <recommendedName>
        <fullName evidence="1">Amine oxidase domain-containing protein</fullName>
    </recommendedName>
</protein>
<reference evidence="2" key="1">
    <citation type="journal article" date="2014" name="Front. Microbiol.">
        <title>High frequency of phylogenetically diverse reductive dehalogenase-homologous genes in deep subseafloor sedimentary metagenomes.</title>
        <authorList>
            <person name="Kawai M."/>
            <person name="Futagami T."/>
            <person name="Toyoda A."/>
            <person name="Takaki Y."/>
            <person name="Nishi S."/>
            <person name="Hori S."/>
            <person name="Arai W."/>
            <person name="Tsubouchi T."/>
            <person name="Morono Y."/>
            <person name="Uchiyama I."/>
            <person name="Ito T."/>
            <person name="Fujiyama A."/>
            <person name="Inagaki F."/>
            <person name="Takami H."/>
        </authorList>
    </citation>
    <scope>NUCLEOTIDE SEQUENCE</scope>
    <source>
        <strain evidence="2">Expedition CK06-06</strain>
    </source>
</reference>
<name>X1LL54_9ZZZZ</name>
<dbReference type="AlphaFoldDB" id="X1LL54"/>
<evidence type="ECO:0000313" key="2">
    <source>
        <dbReference type="EMBL" id="GAI06556.1"/>
    </source>
</evidence>
<dbReference type="GO" id="GO:0016491">
    <property type="term" value="F:oxidoreductase activity"/>
    <property type="evidence" value="ECO:0007669"/>
    <property type="project" value="InterPro"/>
</dbReference>
<dbReference type="PANTHER" id="PTHR46313:SF3">
    <property type="entry name" value="PROLYCOPENE ISOMERASE, CHLOROPLASTIC"/>
    <property type="match status" value="1"/>
</dbReference>
<sequence length="398" mass="45059">IDRLEQHMMEIAPEDKDVIEEFIEGICACTRFELPIEGAVEVYGPIGGFKSLSEMRPFIQVARKWASISIQDFAARFKNALLREAFPLAWWFPELTMLVALMSLSWMHRKVAAYPVGGSLEFSRAIERRYRDLGGEVHYNARVPKILVENDHAVGIRLGDGSEHRAEYVISAADGHTTIFDMLDGKYADENIRGYYDNLPICPSLVHVALGIDRSFDEIPPSVMGLNFPLDKPITIADREWGQPGAGVHIYNFDPTLAPAGKTVVKAMFPSDYAYWRRLRDEPERYKQEKEQIADQVVALLDKRFPGLAAQVELRDVATPLTFHRYTGNWQGTFEGWMITPETWRLRMSKTLPGLDGFYMVGQWVEPGGGVPMVAMSGRNVIQIICKRDKKPFVTTVS</sequence>
<dbReference type="SUPFAM" id="SSF51905">
    <property type="entry name" value="FAD/NAD(P)-binding domain"/>
    <property type="match status" value="1"/>
</dbReference>
<dbReference type="EMBL" id="BARV01006006">
    <property type="protein sequence ID" value="GAI06556.1"/>
    <property type="molecule type" value="Genomic_DNA"/>
</dbReference>
<proteinExistence type="predicted"/>
<feature type="domain" description="Amine oxidase" evidence="1">
    <location>
        <begin position="93"/>
        <end position="381"/>
    </location>
</feature>
<dbReference type="Gene3D" id="3.50.50.60">
    <property type="entry name" value="FAD/NAD(P)-binding domain"/>
    <property type="match status" value="1"/>
</dbReference>
<comment type="caution">
    <text evidence="2">The sequence shown here is derived from an EMBL/GenBank/DDBJ whole genome shotgun (WGS) entry which is preliminary data.</text>
</comment>
<dbReference type="GO" id="GO:0016116">
    <property type="term" value="P:carotenoid metabolic process"/>
    <property type="evidence" value="ECO:0007669"/>
    <property type="project" value="InterPro"/>
</dbReference>
<dbReference type="InterPro" id="IPR045892">
    <property type="entry name" value="CrtISO-like"/>
</dbReference>
<evidence type="ECO:0000259" key="1">
    <source>
        <dbReference type="Pfam" id="PF01593"/>
    </source>
</evidence>
<organism evidence="2">
    <name type="scientific">marine sediment metagenome</name>
    <dbReference type="NCBI Taxonomy" id="412755"/>
    <lineage>
        <taxon>unclassified sequences</taxon>
        <taxon>metagenomes</taxon>
        <taxon>ecological metagenomes</taxon>
    </lineage>
</organism>
<dbReference type="InterPro" id="IPR002937">
    <property type="entry name" value="Amino_oxidase"/>
</dbReference>
<dbReference type="Pfam" id="PF01593">
    <property type="entry name" value="Amino_oxidase"/>
    <property type="match status" value="1"/>
</dbReference>
<dbReference type="PANTHER" id="PTHR46313">
    <property type="match status" value="1"/>
</dbReference>
<accession>X1LL54</accession>
<gene>
    <name evidence="2" type="ORF">S06H3_12257</name>
</gene>
<feature type="non-terminal residue" evidence="2">
    <location>
        <position position="1"/>
    </location>
</feature>